<dbReference type="NCBIfam" id="TIGR01511">
    <property type="entry name" value="ATPase-IB1_Cu"/>
    <property type="match status" value="1"/>
</dbReference>
<dbReference type="PANTHER" id="PTHR48085:SF5">
    <property type="entry name" value="CADMIUM_ZINC-TRANSPORTING ATPASE HMA4-RELATED"/>
    <property type="match status" value="1"/>
</dbReference>
<dbReference type="Gene3D" id="3.40.50.1000">
    <property type="entry name" value="HAD superfamily/HAD-like"/>
    <property type="match status" value="1"/>
</dbReference>
<evidence type="ECO:0000313" key="14">
    <source>
        <dbReference type="Proteomes" id="UP000239735"/>
    </source>
</evidence>
<evidence type="ECO:0000256" key="3">
    <source>
        <dbReference type="ARBA" id="ARBA00022692"/>
    </source>
</evidence>
<dbReference type="SUPFAM" id="SSF56784">
    <property type="entry name" value="HAD-like"/>
    <property type="match status" value="1"/>
</dbReference>
<feature type="compositionally biased region" description="Basic and acidic residues" evidence="11">
    <location>
        <begin position="7"/>
        <end position="38"/>
    </location>
</feature>
<keyword evidence="7 10" id="KW-0472">Membrane</keyword>
<dbReference type="InterPro" id="IPR001757">
    <property type="entry name" value="P_typ_ATPase"/>
</dbReference>
<dbReference type="SFLD" id="SFLDG00002">
    <property type="entry name" value="C1.7:_P-type_atpase_like"/>
    <property type="match status" value="1"/>
</dbReference>
<evidence type="ECO:0000256" key="2">
    <source>
        <dbReference type="ARBA" id="ARBA00006024"/>
    </source>
</evidence>
<dbReference type="InterPro" id="IPR027256">
    <property type="entry name" value="P-typ_ATPase_IB"/>
</dbReference>
<dbReference type="PRINTS" id="PR00119">
    <property type="entry name" value="CATATPASE"/>
</dbReference>
<sequence length="677" mass="71973">MNPVAERLSKSHAPEHSMAHSRDADQTHEIDHDDHDEQGHEHGFEWLEVARVAFVVLAAAAVWFHLWEPFHRVSVIGLAATLIGGYPIFKEAFENIVERRMTMELSMTIALVSALAIGEFFTALVITAFVLAAEILEGLTVGRGRRAIQDMLDFLPQRASVLRNGDFVEVETQSITPGEVVLIRPGSHIPVDGQVVNGHSFVEQAAITGEPMPSEKTSGSEEPMPSEKTSGSEVYAGTMNQAGTLQVRATRLGKETTFGKIIEAVERAEHSRAPIQKMADRLAGYLVYFALGAAVLTFLITHNIRSTISVIIVAGACGIAAGTPLAILRAIGQAARQGAIIKGGIYLEALGQLNTVFFDKTGTLTFGTPTVTAVEASPGNTRETLLAAAASAERASEHPLGKAIVGYANEHQIATKEPVNFRYEIGRGISANVGGQLVLAGNRNFLESAGIVVAPDHETNGTKVHVARGGQYAGFISIDDRIRDGSAAAVRALEKMKIQVILLTGDTSAAAEAAATELGIFHFHGDLLPEEKTAEIAAHARRGEVVAMLGDGINDAPALSEATVGVAMGAGTDVARESADVVLIGNDLMKFVETVRVAKNCRDIILQNFYGTLVVDTIGIGLAAAGFLNPLLAAFIHVASELTFILNSTRLLPPKERRGIPNGMHSAKHAGLDMSIG</sequence>
<dbReference type="GO" id="GO:0005886">
    <property type="term" value="C:plasma membrane"/>
    <property type="evidence" value="ECO:0007669"/>
    <property type="project" value="UniProtKB-SubCell"/>
</dbReference>
<accession>A0A2N9LZD2</accession>
<keyword evidence="4 10" id="KW-0479">Metal-binding</keyword>
<dbReference type="PRINTS" id="PR00941">
    <property type="entry name" value="CDATPASE"/>
</dbReference>
<dbReference type="InterPro" id="IPR044492">
    <property type="entry name" value="P_typ_ATPase_HD_dom"/>
</dbReference>
<dbReference type="InterPro" id="IPR008250">
    <property type="entry name" value="ATPase_P-typ_transduc_dom_A_sf"/>
</dbReference>
<dbReference type="NCBIfam" id="TIGR01494">
    <property type="entry name" value="ATPase_P-type"/>
    <property type="match status" value="1"/>
</dbReference>
<dbReference type="Gene3D" id="3.40.1110.10">
    <property type="entry name" value="Calcium-transporting ATPase, cytoplasmic domain N"/>
    <property type="match status" value="1"/>
</dbReference>
<dbReference type="PROSITE" id="PS00154">
    <property type="entry name" value="ATPASE_E1_E2"/>
    <property type="match status" value="1"/>
</dbReference>
<dbReference type="GO" id="GO:0016463">
    <property type="term" value="F:P-type zinc transporter activity"/>
    <property type="evidence" value="ECO:0007669"/>
    <property type="project" value="UniProtKB-EC"/>
</dbReference>
<dbReference type="SFLD" id="SFLDF00027">
    <property type="entry name" value="p-type_atpase"/>
    <property type="match status" value="1"/>
</dbReference>
<dbReference type="GO" id="GO:0046872">
    <property type="term" value="F:metal ion binding"/>
    <property type="evidence" value="ECO:0007669"/>
    <property type="project" value="UniProtKB-KW"/>
</dbReference>
<feature type="region of interest" description="Disordered" evidence="11">
    <location>
        <begin position="209"/>
        <end position="232"/>
    </location>
</feature>
<keyword evidence="10" id="KW-0547">Nucleotide-binding</keyword>
<evidence type="ECO:0000256" key="1">
    <source>
        <dbReference type="ARBA" id="ARBA00004370"/>
    </source>
</evidence>
<feature type="domain" description="P-type ATPase A" evidence="12">
    <location>
        <begin position="155"/>
        <end position="266"/>
    </location>
</feature>
<keyword evidence="10" id="KW-0067">ATP-binding</keyword>
<dbReference type="SUPFAM" id="SSF81665">
    <property type="entry name" value="Calcium ATPase, transmembrane domain M"/>
    <property type="match status" value="1"/>
</dbReference>
<evidence type="ECO:0000256" key="10">
    <source>
        <dbReference type="RuleBase" id="RU362081"/>
    </source>
</evidence>
<evidence type="ECO:0000313" key="13">
    <source>
        <dbReference type="EMBL" id="SPE28564.1"/>
    </source>
</evidence>
<feature type="transmembrane region" description="Helical" evidence="10">
    <location>
        <begin position="73"/>
        <end position="89"/>
    </location>
</feature>
<dbReference type="Pfam" id="PF00122">
    <property type="entry name" value="E1-E2_ATPase"/>
    <property type="match status" value="1"/>
</dbReference>
<keyword evidence="5" id="KW-1278">Translocase</keyword>
<dbReference type="AlphaFoldDB" id="A0A2N9LZD2"/>
<dbReference type="SFLD" id="SFLDS00003">
    <property type="entry name" value="Haloacid_Dehalogenase"/>
    <property type="match status" value="1"/>
</dbReference>
<dbReference type="Gene3D" id="2.70.150.10">
    <property type="entry name" value="Calcium-transporting ATPase, cytoplasmic transduction domain A"/>
    <property type="match status" value="1"/>
</dbReference>
<dbReference type="Proteomes" id="UP000239735">
    <property type="component" value="Unassembled WGS sequence"/>
</dbReference>
<reference evidence="14" key="1">
    <citation type="submission" date="2018-02" db="EMBL/GenBank/DDBJ databases">
        <authorList>
            <person name="Hausmann B."/>
        </authorList>
    </citation>
    <scope>NUCLEOTIDE SEQUENCE [LARGE SCALE GENOMIC DNA]</scope>
    <source>
        <strain evidence="14">Peat soil MAG SbA5</strain>
    </source>
</reference>
<evidence type="ECO:0000256" key="9">
    <source>
        <dbReference type="ARBA" id="ARBA00047308"/>
    </source>
</evidence>
<feature type="transmembrane region" description="Helical" evidence="10">
    <location>
        <begin position="109"/>
        <end position="136"/>
    </location>
</feature>
<dbReference type="InterPro" id="IPR023299">
    <property type="entry name" value="ATPase_P-typ_cyto_dom_N"/>
</dbReference>
<dbReference type="GO" id="GO:0016887">
    <property type="term" value="F:ATP hydrolysis activity"/>
    <property type="evidence" value="ECO:0007669"/>
    <property type="project" value="InterPro"/>
</dbReference>
<feature type="transmembrane region" description="Helical" evidence="10">
    <location>
        <begin position="49"/>
        <end position="66"/>
    </location>
</feature>
<dbReference type="GO" id="GO:0005524">
    <property type="term" value="F:ATP binding"/>
    <property type="evidence" value="ECO:0007669"/>
    <property type="project" value="UniProtKB-UniRule"/>
</dbReference>
<dbReference type="InterPro" id="IPR059000">
    <property type="entry name" value="ATPase_P-type_domA"/>
</dbReference>
<dbReference type="InterPro" id="IPR036412">
    <property type="entry name" value="HAD-like_sf"/>
</dbReference>
<dbReference type="Pfam" id="PF00702">
    <property type="entry name" value="Hydrolase"/>
    <property type="match status" value="1"/>
</dbReference>
<feature type="transmembrane region" description="Helical" evidence="10">
    <location>
        <begin position="282"/>
        <end position="301"/>
    </location>
</feature>
<name>A0A2N9LZD2_9BACT</name>
<dbReference type="NCBIfam" id="TIGR01525">
    <property type="entry name" value="ATPase-IB_hvy"/>
    <property type="match status" value="1"/>
</dbReference>
<comment type="similarity">
    <text evidence="2 10">Belongs to the cation transport ATPase (P-type) (TC 3.A.3) family. Type IB subfamily.</text>
</comment>
<evidence type="ECO:0000256" key="6">
    <source>
        <dbReference type="ARBA" id="ARBA00022989"/>
    </source>
</evidence>
<feature type="transmembrane region" description="Helical" evidence="10">
    <location>
        <begin position="307"/>
        <end position="328"/>
    </location>
</feature>
<organism evidence="13 14">
    <name type="scientific">Candidatus Sulfuritelmatomonas gaucii</name>
    <dbReference type="NCBI Taxonomy" id="2043161"/>
    <lineage>
        <taxon>Bacteria</taxon>
        <taxon>Pseudomonadati</taxon>
        <taxon>Acidobacteriota</taxon>
        <taxon>Terriglobia</taxon>
        <taxon>Terriglobales</taxon>
        <taxon>Acidobacteriaceae</taxon>
        <taxon>Candidatus Sulfuritelmatomonas</taxon>
    </lineage>
</organism>
<evidence type="ECO:0000259" key="12">
    <source>
        <dbReference type="Pfam" id="PF00122"/>
    </source>
</evidence>
<dbReference type="EC" id="7.2.2.12" evidence="8"/>
<protein>
    <recommendedName>
        <fullName evidence="8">P-type Zn(2+) transporter</fullName>
        <ecNumber evidence="8">7.2.2.12</ecNumber>
    </recommendedName>
</protein>
<evidence type="ECO:0000256" key="8">
    <source>
        <dbReference type="ARBA" id="ARBA00039097"/>
    </source>
</evidence>
<proteinExistence type="inferred from homology"/>
<dbReference type="NCBIfam" id="TIGR01512">
    <property type="entry name" value="ATPase-IB2_Cd"/>
    <property type="match status" value="1"/>
</dbReference>
<keyword evidence="10" id="KW-1003">Cell membrane</keyword>
<keyword evidence="6 10" id="KW-1133">Transmembrane helix</keyword>
<evidence type="ECO:0000256" key="11">
    <source>
        <dbReference type="SAM" id="MobiDB-lite"/>
    </source>
</evidence>
<keyword evidence="3 10" id="KW-0812">Transmembrane</keyword>
<dbReference type="InterPro" id="IPR023214">
    <property type="entry name" value="HAD_sf"/>
</dbReference>
<evidence type="ECO:0000256" key="7">
    <source>
        <dbReference type="ARBA" id="ARBA00023136"/>
    </source>
</evidence>
<dbReference type="SUPFAM" id="SSF81653">
    <property type="entry name" value="Calcium ATPase, transduction domain A"/>
    <property type="match status" value="1"/>
</dbReference>
<dbReference type="PANTHER" id="PTHR48085">
    <property type="entry name" value="CADMIUM/ZINC-TRANSPORTING ATPASE HMA2-RELATED"/>
    <property type="match status" value="1"/>
</dbReference>
<dbReference type="InterPro" id="IPR051014">
    <property type="entry name" value="Cation_Transport_ATPase_IB"/>
</dbReference>
<feature type="transmembrane region" description="Helical" evidence="10">
    <location>
        <begin position="609"/>
        <end position="628"/>
    </location>
</feature>
<comment type="subcellular location">
    <subcellularLocation>
        <location evidence="10">Cell membrane</location>
    </subcellularLocation>
    <subcellularLocation>
        <location evidence="1">Membrane</location>
    </subcellularLocation>
</comment>
<evidence type="ECO:0000256" key="4">
    <source>
        <dbReference type="ARBA" id="ARBA00022723"/>
    </source>
</evidence>
<dbReference type="PROSITE" id="PS01229">
    <property type="entry name" value="COF_2"/>
    <property type="match status" value="1"/>
</dbReference>
<gene>
    <name evidence="13" type="ORF">SBA5_670014</name>
</gene>
<comment type="catalytic activity">
    <reaction evidence="9">
        <text>Zn(2+)(in) + ATP + H2O = Zn(2+)(out) + ADP + phosphate + H(+)</text>
        <dbReference type="Rhea" id="RHEA:20621"/>
        <dbReference type="ChEBI" id="CHEBI:15377"/>
        <dbReference type="ChEBI" id="CHEBI:15378"/>
        <dbReference type="ChEBI" id="CHEBI:29105"/>
        <dbReference type="ChEBI" id="CHEBI:30616"/>
        <dbReference type="ChEBI" id="CHEBI:43474"/>
        <dbReference type="ChEBI" id="CHEBI:456216"/>
        <dbReference type="EC" id="7.2.2.12"/>
    </reaction>
</comment>
<feature type="region of interest" description="Disordered" evidence="11">
    <location>
        <begin position="1"/>
        <end position="38"/>
    </location>
</feature>
<dbReference type="InterPro" id="IPR023298">
    <property type="entry name" value="ATPase_P-typ_TM_dom_sf"/>
</dbReference>
<dbReference type="EMBL" id="OKRB01000127">
    <property type="protein sequence ID" value="SPE28564.1"/>
    <property type="molecule type" value="Genomic_DNA"/>
</dbReference>
<dbReference type="InterPro" id="IPR018303">
    <property type="entry name" value="ATPase_P-typ_P_site"/>
</dbReference>
<evidence type="ECO:0000256" key="5">
    <source>
        <dbReference type="ARBA" id="ARBA00022967"/>
    </source>
</evidence>